<dbReference type="EMBL" id="JMSE01001213">
    <property type="protein sequence ID" value="KDN63546.1"/>
    <property type="molecule type" value="Genomic_DNA"/>
</dbReference>
<keyword evidence="3" id="KW-0732">Signal</keyword>
<keyword evidence="2" id="KW-0472">Membrane</keyword>
<name>A0A066XCR4_COLSU</name>
<feature type="chain" id="PRO_5001630075" evidence="3">
    <location>
        <begin position="21"/>
        <end position="497"/>
    </location>
</feature>
<proteinExistence type="predicted"/>
<keyword evidence="5" id="KW-1185">Reference proteome</keyword>
<organism evidence="4 5">
    <name type="scientific">Colletotrichum sublineola</name>
    <name type="common">Sorghum anthracnose fungus</name>
    <dbReference type="NCBI Taxonomy" id="1173701"/>
    <lineage>
        <taxon>Eukaryota</taxon>
        <taxon>Fungi</taxon>
        <taxon>Dikarya</taxon>
        <taxon>Ascomycota</taxon>
        <taxon>Pezizomycotina</taxon>
        <taxon>Sordariomycetes</taxon>
        <taxon>Hypocreomycetidae</taxon>
        <taxon>Glomerellales</taxon>
        <taxon>Glomerellaceae</taxon>
        <taxon>Colletotrichum</taxon>
        <taxon>Colletotrichum graminicola species complex</taxon>
    </lineage>
</organism>
<feature type="region of interest" description="Disordered" evidence="1">
    <location>
        <begin position="275"/>
        <end position="335"/>
    </location>
</feature>
<dbReference type="HOGENOM" id="CLU_548601_0_0_1"/>
<feature type="compositionally biased region" description="Low complexity" evidence="1">
    <location>
        <begin position="216"/>
        <end position="230"/>
    </location>
</feature>
<evidence type="ECO:0000256" key="3">
    <source>
        <dbReference type="SAM" id="SignalP"/>
    </source>
</evidence>
<keyword evidence="2" id="KW-0812">Transmembrane</keyword>
<feature type="compositionally biased region" description="Polar residues" evidence="1">
    <location>
        <begin position="178"/>
        <end position="194"/>
    </location>
</feature>
<keyword evidence="2" id="KW-1133">Transmembrane helix</keyword>
<dbReference type="STRING" id="1173701.A0A066XCR4"/>
<sequence length="497" mass="54667">MSLHNFFFFFLFHGALTVTATPWPRDKSVQPVPRPTPPTHMVQESDRRLRRQLKMDLTTCGYSSGNPTLPITALKGFQCRVDAEKGLWGLCNSAVQEVSDCNFPGYCFDTHTCEKGCGKTDQGSSVIATTCTHSRQYCQTNLLEFEAGMTFTEIGCGPAATTYNYLVTTTESEEMRATPTSPKSLASPSSKNTPTAAKASLTIIDSGSNNALASTPSSVPAPQPVVSSPSNQTTSKGSRLNISAIIGGALACLALICITILAVIYIVRKYRDEESSRQKRSIFGPDNPAGSRLSTDSSVVNLRETQYPDPPSDRIYPNAGWGPSEAYGSEVQPNRNGPWEILNEERPIELSDDNRPAELPDQSFLESLPTVAQAPTRTDSWRPNDDGAAWGDLRPPPVLRDRLRWADNAAASQGVESVPCSIFTDNNVVWKNQVGFVQLCIIPMAESERGYKTTFNAQWKSKDEFISILQYREYRKNEDSKFSVSSTWNISDSFDSC</sequence>
<evidence type="ECO:0000313" key="5">
    <source>
        <dbReference type="Proteomes" id="UP000027238"/>
    </source>
</evidence>
<gene>
    <name evidence="4" type="ORF">CSUB01_08913</name>
</gene>
<dbReference type="OrthoDB" id="4851487at2759"/>
<comment type="caution">
    <text evidence="4">The sequence shown here is derived from an EMBL/GenBank/DDBJ whole genome shotgun (WGS) entry which is preliminary data.</text>
</comment>
<accession>A0A066XCR4</accession>
<dbReference type="AlphaFoldDB" id="A0A066XCR4"/>
<protein>
    <submittedName>
        <fullName evidence="4">Uncharacterized protein</fullName>
    </submittedName>
</protein>
<feature type="compositionally biased region" description="Polar residues" evidence="1">
    <location>
        <begin position="292"/>
        <end position="304"/>
    </location>
</feature>
<evidence type="ECO:0000313" key="4">
    <source>
        <dbReference type="EMBL" id="KDN63546.1"/>
    </source>
</evidence>
<feature type="region of interest" description="Disordered" evidence="1">
    <location>
        <begin position="172"/>
        <end position="194"/>
    </location>
</feature>
<feature type="region of interest" description="Disordered" evidence="1">
    <location>
        <begin position="368"/>
        <end position="393"/>
    </location>
</feature>
<feature type="transmembrane region" description="Helical" evidence="2">
    <location>
        <begin position="242"/>
        <end position="267"/>
    </location>
</feature>
<feature type="region of interest" description="Disordered" evidence="1">
    <location>
        <begin position="211"/>
        <end position="237"/>
    </location>
</feature>
<evidence type="ECO:0000256" key="1">
    <source>
        <dbReference type="SAM" id="MobiDB-lite"/>
    </source>
</evidence>
<reference evidence="5" key="1">
    <citation type="journal article" date="2014" name="Genome Announc.">
        <title>Draft genome sequence of Colletotrichum sublineola, a destructive pathogen of cultivated sorghum.</title>
        <authorList>
            <person name="Baroncelli R."/>
            <person name="Sanz-Martin J.M."/>
            <person name="Rech G.E."/>
            <person name="Sukno S.A."/>
            <person name="Thon M.R."/>
        </authorList>
    </citation>
    <scope>NUCLEOTIDE SEQUENCE [LARGE SCALE GENOMIC DNA]</scope>
    <source>
        <strain evidence="5">TX430BB</strain>
    </source>
</reference>
<dbReference type="eggNOG" id="ENOG502SS51">
    <property type="taxonomic scope" value="Eukaryota"/>
</dbReference>
<feature type="signal peptide" evidence="3">
    <location>
        <begin position="1"/>
        <end position="20"/>
    </location>
</feature>
<dbReference type="Proteomes" id="UP000027238">
    <property type="component" value="Unassembled WGS sequence"/>
</dbReference>
<evidence type="ECO:0000256" key="2">
    <source>
        <dbReference type="SAM" id="Phobius"/>
    </source>
</evidence>